<evidence type="ECO:0000313" key="2">
    <source>
        <dbReference type="EMBL" id="OPC77379.1"/>
    </source>
</evidence>
<organism evidence="2 3">
    <name type="scientific">Embleya scabrispora</name>
    <dbReference type="NCBI Taxonomy" id="159449"/>
    <lineage>
        <taxon>Bacteria</taxon>
        <taxon>Bacillati</taxon>
        <taxon>Actinomycetota</taxon>
        <taxon>Actinomycetes</taxon>
        <taxon>Kitasatosporales</taxon>
        <taxon>Streptomycetaceae</taxon>
        <taxon>Embleya</taxon>
    </lineage>
</organism>
<feature type="domain" description="Glyoxalase/fosfomycin resistance/dioxygenase" evidence="1">
    <location>
        <begin position="6"/>
        <end position="118"/>
    </location>
</feature>
<reference evidence="2 3" key="1">
    <citation type="submission" date="2017-03" db="EMBL/GenBank/DDBJ databases">
        <title>Draft genome sequence of Streptomyces scabrisporus NF3, endophyte isolated from Amphipterygium adstringens.</title>
        <authorList>
            <person name="Vazquez M."/>
            <person name="Ceapa C.D."/>
            <person name="Rodriguez Luna D."/>
            <person name="Sanchez Esquivel S."/>
        </authorList>
    </citation>
    <scope>NUCLEOTIDE SEQUENCE [LARGE SCALE GENOMIC DNA]</scope>
    <source>
        <strain evidence="2 3">NF3</strain>
    </source>
</reference>
<comment type="caution">
    <text evidence="2">The sequence shown here is derived from an EMBL/GenBank/DDBJ whole genome shotgun (WGS) entry which is preliminary data.</text>
</comment>
<evidence type="ECO:0000259" key="1">
    <source>
        <dbReference type="Pfam" id="PF00903"/>
    </source>
</evidence>
<dbReference type="InterPro" id="IPR029068">
    <property type="entry name" value="Glyas_Bleomycin-R_OHBP_Dase"/>
</dbReference>
<dbReference type="OrthoDB" id="9792323at2"/>
<accession>A0A1T3NKJ5</accession>
<keyword evidence="2" id="KW-0560">Oxidoreductase</keyword>
<name>A0A1T3NKJ5_9ACTN</name>
<dbReference type="RefSeq" id="WP_078982134.1">
    <property type="nucleotide sequence ID" value="NZ_MWQN01000004.1"/>
</dbReference>
<evidence type="ECO:0000313" key="3">
    <source>
        <dbReference type="Proteomes" id="UP000190037"/>
    </source>
</evidence>
<dbReference type="Pfam" id="PF00903">
    <property type="entry name" value="Glyoxalase"/>
    <property type="match status" value="1"/>
</dbReference>
<protein>
    <submittedName>
        <fullName evidence="2">Glyoxalase/bleomycin resistance/dioxygenase family protein</fullName>
    </submittedName>
</protein>
<dbReference type="InterPro" id="IPR004360">
    <property type="entry name" value="Glyas_Fos-R_dOase_dom"/>
</dbReference>
<dbReference type="Gene3D" id="3.10.180.10">
    <property type="entry name" value="2,3-Dihydroxybiphenyl 1,2-Dioxygenase, domain 1"/>
    <property type="match status" value="1"/>
</dbReference>
<dbReference type="EMBL" id="MWQN01000004">
    <property type="protein sequence ID" value="OPC77379.1"/>
    <property type="molecule type" value="Genomic_DNA"/>
</dbReference>
<dbReference type="Proteomes" id="UP000190037">
    <property type="component" value="Unassembled WGS sequence"/>
</dbReference>
<sequence>MPFATCISVKDTAASIEFYEKLGFDVDSAISRPGDDIHMLLYRGDFCGLLYSNADLKNWLPELAETPISLAGMLYMGVEDFDGFHDHVARHTTVIKGPLTDDVGQRVFYFRDIDGYVIGIHDNAALRDSELGRYAAAQDPAGEPRG</sequence>
<dbReference type="GO" id="GO:0051213">
    <property type="term" value="F:dioxygenase activity"/>
    <property type="evidence" value="ECO:0007669"/>
    <property type="project" value="UniProtKB-KW"/>
</dbReference>
<keyword evidence="3" id="KW-1185">Reference proteome</keyword>
<dbReference type="AlphaFoldDB" id="A0A1T3NKJ5"/>
<gene>
    <name evidence="2" type="ORF">B4N89_43480</name>
</gene>
<keyword evidence="2" id="KW-0223">Dioxygenase</keyword>
<proteinExistence type="predicted"/>
<dbReference type="STRING" id="159449.B4N89_43480"/>
<dbReference type="SUPFAM" id="SSF54593">
    <property type="entry name" value="Glyoxalase/Bleomycin resistance protein/Dihydroxybiphenyl dioxygenase"/>
    <property type="match status" value="1"/>
</dbReference>